<dbReference type="OrthoDB" id="346907at2759"/>
<keyword evidence="3" id="KW-1185">Reference proteome</keyword>
<protein>
    <recommendedName>
        <fullName evidence="1">Protein kinase domain-containing protein</fullName>
    </recommendedName>
</protein>
<dbReference type="EMBL" id="KN823027">
    <property type="protein sequence ID" value="KIO26220.1"/>
    <property type="molecule type" value="Genomic_DNA"/>
</dbReference>
<name>A0A0C3Q8P5_9AGAM</name>
<evidence type="ECO:0000313" key="3">
    <source>
        <dbReference type="Proteomes" id="UP000054248"/>
    </source>
</evidence>
<reference evidence="2 3" key="1">
    <citation type="submission" date="2014-04" db="EMBL/GenBank/DDBJ databases">
        <authorList>
            <consortium name="DOE Joint Genome Institute"/>
            <person name="Kuo A."/>
            <person name="Girlanda M."/>
            <person name="Perotto S."/>
            <person name="Kohler A."/>
            <person name="Nagy L.G."/>
            <person name="Floudas D."/>
            <person name="Copeland A."/>
            <person name="Barry K.W."/>
            <person name="Cichocki N."/>
            <person name="Veneault-Fourrey C."/>
            <person name="LaButti K."/>
            <person name="Lindquist E.A."/>
            <person name="Lipzen A."/>
            <person name="Lundell T."/>
            <person name="Morin E."/>
            <person name="Murat C."/>
            <person name="Sun H."/>
            <person name="Tunlid A."/>
            <person name="Henrissat B."/>
            <person name="Grigoriev I.V."/>
            <person name="Hibbett D.S."/>
            <person name="Martin F."/>
            <person name="Nordberg H.P."/>
            <person name="Cantor M.N."/>
            <person name="Hua S.X."/>
        </authorList>
    </citation>
    <scope>NUCLEOTIDE SEQUENCE [LARGE SCALE GENOMIC DNA]</scope>
    <source>
        <strain evidence="2 3">MUT 4182</strain>
    </source>
</reference>
<gene>
    <name evidence="2" type="ORF">M407DRAFT_74792</name>
</gene>
<dbReference type="PROSITE" id="PS50011">
    <property type="entry name" value="PROTEIN_KINASE_DOM"/>
    <property type="match status" value="1"/>
</dbReference>
<dbReference type="STRING" id="1051891.A0A0C3Q8P5"/>
<organism evidence="2 3">
    <name type="scientific">Tulasnella calospora MUT 4182</name>
    <dbReference type="NCBI Taxonomy" id="1051891"/>
    <lineage>
        <taxon>Eukaryota</taxon>
        <taxon>Fungi</taxon>
        <taxon>Dikarya</taxon>
        <taxon>Basidiomycota</taxon>
        <taxon>Agaricomycotina</taxon>
        <taxon>Agaricomycetes</taxon>
        <taxon>Cantharellales</taxon>
        <taxon>Tulasnellaceae</taxon>
        <taxon>Tulasnella</taxon>
    </lineage>
</organism>
<dbReference type="GO" id="GO:0005524">
    <property type="term" value="F:ATP binding"/>
    <property type="evidence" value="ECO:0007669"/>
    <property type="project" value="InterPro"/>
</dbReference>
<dbReference type="InterPro" id="IPR001245">
    <property type="entry name" value="Ser-Thr/Tyr_kinase_cat_dom"/>
</dbReference>
<accession>A0A0C3Q8P5</accession>
<sequence length="274" mass="31416">LTVVSKRFEKEIEILRKLKHPNIISLMAVVKKTERERAWLIFPWASHGNVKQFLKTGNWEIPERVALVSCGFFFRIGALLSVHSCRIIEDVSRGLSFLHTQNPPICHGDLKSVSLIWFCYSTGHLNHSIQSLISSMSSFAMHTASGPTWTTRWASPGILRGEKTRLTSDIWARGWVCWEIITDHMPFHQVSNDSNVVLRIIRGELPPVSSNKKSAQLRTMCTMLVGCWQKKPRRRPTATECLEVIEQLVRITAEHIESRLTPRFGNSHRLVRQK</sequence>
<dbReference type="InterPro" id="IPR011009">
    <property type="entry name" value="Kinase-like_dom_sf"/>
</dbReference>
<dbReference type="PIRSF" id="PIRSF000654">
    <property type="entry name" value="Integrin-linked_kinase"/>
    <property type="match status" value="1"/>
</dbReference>
<dbReference type="GO" id="GO:0004674">
    <property type="term" value="F:protein serine/threonine kinase activity"/>
    <property type="evidence" value="ECO:0007669"/>
    <property type="project" value="TreeGrafter"/>
</dbReference>
<feature type="non-terminal residue" evidence="2">
    <location>
        <position position="1"/>
    </location>
</feature>
<dbReference type="PANTHER" id="PTHR44329">
    <property type="entry name" value="SERINE/THREONINE-PROTEIN KINASE TNNI3K-RELATED"/>
    <property type="match status" value="1"/>
</dbReference>
<dbReference type="AlphaFoldDB" id="A0A0C3Q8P5"/>
<dbReference type="Proteomes" id="UP000054248">
    <property type="component" value="Unassembled WGS sequence"/>
</dbReference>
<feature type="domain" description="Protein kinase" evidence="1">
    <location>
        <begin position="1"/>
        <end position="249"/>
    </location>
</feature>
<dbReference type="HOGENOM" id="CLU_000288_7_18_1"/>
<evidence type="ECO:0000313" key="2">
    <source>
        <dbReference type="EMBL" id="KIO26220.1"/>
    </source>
</evidence>
<proteinExistence type="predicted"/>
<dbReference type="Pfam" id="PF07714">
    <property type="entry name" value="PK_Tyr_Ser-Thr"/>
    <property type="match status" value="1"/>
</dbReference>
<dbReference type="SUPFAM" id="SSF56112">
    <property type="entry name" value="Protein kinase-like (PK-like)"/>
    <property type="match status" value="1"/>
</dbReference>
<dbReference type="InterPro" id="IPR051681">
    <property type="entry name" value="Ser/Thr_Kinases-Pseudokinases"/>
</dbReference>
<dbReference type="Gene3D" id="1.10.510.10">
    <property type="entry name" value="Transferase(Phosphotransferase) domain 1"/>
    <property type="match status" value="1"/>
</dbReference>
<dbReference type="InterPro" id="IPR000719">
    <property type="entry name" value="Prot_kinase_dom"/>
</dbReference>
<evidence type="ECO:0000259" key="1">
    <source>
        <dbReference type="PROSITE" id="PS50011"/>
    </source>
</evidence>
<reference evidence="3" key="2">
    <citation type="submission" date="2015-01" db="EMBL/GenBank/DDBJ databases">
        <title>Evolutionary Origins and Diversification of the Mycorrhizal Mutualists.</title>
        <authorList>
            <consortium name="DOE Joint Genome Institute"/>
            <consortium name="Mycorrhizal Genomics Consortium"/>
            <person name="Kohler A."/>
            <person name="Kuo A."/>
            <person name="Nagy L.G."/>
            <person name="Floudas D."/>
            <person name="Copeland A."/>
            <person name="Barry K.W."/>
            <person name="Cichocki N."/>
            <person name="Veneault-Fourrey C."/>
            <person name="LaButti K."/>
            <person name="Lindquist E.A."/>
            <person name="Lipzen A."/>
            <person name="Lundell T."/>
            <person name="Morin E."/>
            <person name="Murat C."/>
            <person name="Riley R."/>
            <person name="Ohm R."/>
            <person name="Sun H."/>
            <person name="Tunlid A."/>
            <person name="Henrissat B."/>
            <person name="Grigoriev I.V."/>
            <person name="Hibbett D.S."/>
            <person name="Martin F."/>
        </authorList>
    </citation>
    <scope>NUCLEOTIDE SEQUENCE [LARGE SCALE GENOMIC DNA]</scope>
    <source>
        <strain evidence="3">MUT 4182</strain>
    </source>
</reference>